<dbReference type="GO" id="GO:0001228">
    <property type="term" value="F:DNA-binding transcription activator activity, RNA polymerase II-specific"/>
    <property type="evidence" value="ECO:0007669"/>
    <property type="project" value="InterPro"/>
</dbReference>
<dbReference type="GO" id="GO:0000978">
    <property type="term" value="F:RNA polymerase II cis-regulatory region sequence-specific DNA binding"/>
    <property type="evidence" value="ECO:0007669"/>
    <property type="project" value="TreeGrafter"/>
</dbReference>
<dbReference type="AlphaFoldDB" id="A0AAV5F2V7"/>
<dbReference type="InterPro" id="IPR003958">
    <property type="entry name" value="CBFA_NFYB_domain"/>
</dbReference>
<dbReference type="Proteomes" id="UP001054889">
    <property type="component" value="Unassembled WGS sequence"/>
</dbReference>
<name>A0AAV5F2V7_ELECO</name>
<reference evidence="5" key="1">
    <citation type="journal article" date="2018" name="DNA Res.">
        <title>Multiple hybrid de novo genome assembly of finger millet, an orphan allotetraploid crop.</title>
        <authorList>
            <person name="Hatakeyama M."/>
            <person name="Aluri S."/>
            <person name="Balachadran M.T."/>
            <person name="Sivarajan S.R."/>
            <person name="Patrignani A."/>
            <person name="Gruter S."/>
            <person name="Poveda L."/>
            <person name="Shimizu-Inatsugi R."/>
            <person name="Baeten J."/>
            <person name="Francoijs K.J."/>
            <person name="Nataraja K.N."/>
            <person name="Reddy Y.A.N."/>
            <person name="Phadnis S."/>
            <person name="Ravikumar R.L."/>
            <person name="Schlapbach R."/>
            <person name="Sreeman S.M."/>
            <person name="Shimizu K.K."/>
        </authorList>
    </citation>
    <scope>NUCLEOTIDE SEQUENCE</scope>
</reference>
<accession>A0AAV5F2V7</accession>
<evidence type="ECO:0000259" key="4">
    <source>
        <dbReference type="Pfam" id="PF00808"/>
    </source>
</evidence>
<dbReference type="Gene3D" id="1.10.20.10">
    <property type="entry name" value="Histone, subunit A"/>
    <property type="match status" value="1"/>
</dbReference>
<keyword evidence="2" id="KW-0805">Transcription regulation</keyword>
<evidence type="ECO:0000256" key="3">
    <source>
        <dbReference type="ARBA" id="ARBA00023163"/>
    </source>
</evidence>
<proteinExistence type="inferred from homology"/>
<organism evidence="5 6">
    <name type="scientific">Eleusine coracana subsp. coracana</name>
    <dbReference type="NCBI Taxonomy" id="191504"/>
    <lineage>
        <taxon>Eukaryota</taxon>
        <taxon>Viridiplantae</taxon>
        <taxon>Streptophyta</taxon>
        <taxon>Embryophyta</taxon>
        <taxon>Tracheophyta</taxon>
        <taxon>Spermatophyta</taxon>
        <taxon>Magnoliopsida</taxon>
        <taxon>Liliopsida</taxon>
        <taxon>Poales</taxon>
        <taxon>Poaceae</taxon>
        <taxon>PACMAD clade</taxon>
        <taxon>Chloridoideae</taxon>
        <taxon>Cynodonteae</taxon>
        <taxon>Eleusininae</taxon>
        <taxon>Eleusine</taxon>
    </lineage>
</organism>
<dbReference type="InterPro" id="IPR009072">
    <property type="entry name" value="Histone-fold"/>
</dbReference>
<evidence type="ECO:0000256" key="2">
    <source>
        <dbReference type="ARBA" id="ARBA00023015"/>
    </source>
</evidence>
<dbReference type="InterPro" id="IPR027113">
    <property type="entry name" value="Transc_fact_NFYB/HAP3"/>
</dbReference>
<evidence type="ECO:0000313" key="6">
    <source>
        <dbReference type="Proteomes" id="UP001054889"/>
    </source>
</evidence>
<sequence>MHQALPMNSTINADNKQAMSRCVSLFAAVLMHEAVRVGREESRLTVSGEDIITALGRLGLTEYVASLSLLLHRYRESQGIVPRGWQAELIPPELAAMAAEQVEIPQAIAVSVKEMVQQPEPDLTLGLALPAPRDVTELGLHEDVYKVLAKEARYAAQIWGNKLTDVMPLIVG</sequence>
<evidence type="ECO:0000313" key="5">
    <source>
        <dbReference type="EMBL" id="GJN29003.1"/>
    </source>
</evidence>
<evidence type="ECO:0000256" key="1">
    <source>
        <dbReference type="ARBA" id="ARBA00009053"/>
    </source>
</evidence>
<comment type="similarity">
    <text evidence="1">Belongs to the NFYB/HAP3 subunit family.</text>
</comment>
<keyword evidence="6" id="KW-1185">Reference proteome</keyword>
<dbReference type="GO" id="GO:0016602">
    <property type="term" value="C:CCAAT-binding factor complex"/>
    <property type="evidence" value="ECO:0007669"/>
    <property type="project" value="InterPro"/>
</dbReference>
<gene>
    <name evidence="5" type="primary">gb17188</name>
    <name evidence="5" type="ORF">PR202_gb17188</name>
</gene>
<comment type="caution">
    <text evidence="5">The sequence shown here is derived from an EMBL/GenBank/DDBJ whole genome shotgun (WGS) entry which is preliminary data.</text>
</comment>
<reference evidence="5" key="2">
    <citation type="submission" date="2021-12" db="EMBL/GenBank/DDBJ databases">
        <title>Resequencing data analysis of finger millet.</title>
        <authorList>
            <person name="Hatakeyama M."/>
            <person name="Aluri S."/>
            <person name="Balachadran M.T."/>
            <person name="Sivarajan S.R."/>
            <person name="Poveda L."/>
            <person name="Shimizu-Inatsugi R."/>
            <person name="Schlapbach R."/>
            <person name="Sreeman S.M."/>
            <person name="Shimizu K.K."/>
        </authorList>
    </citation>
    <scope>NUCLEOTIDE SEQUENCE</scope>
</reference>
<dbReference type="EMBL" id="BQKI01000081">
    <property type="protein sequence ID" value="GJN29003.1"/>
    <property type="molecule type" value="Genomic_DNA"/>
</dbReference>
<keyword evidence="3" id="KW-0804">Transcription</keyword>
<dbReference type="SUPFAM" id="SSF47113">
    <property type="entry name" value="Histone-fold"/>
    <property type="match status" value="1"/>
</dbReference>
<protein>
    <recommendedName>
        <fullName evidence="4">Transcription factor CBF/NF-Y/archaeal histone domain-containing protein</fullName>
    </recommendedName>
</protein>
<dbReference type="GO" id="GO:0046982">
    <property type="term" value="F:protein heterodimerization activity"/>
    <property type="evidence" value="ECO:0007669"/>
    <property type="project" value="InterPro"/>
</dbReference>
<dbReference type="PANTHER" id="PTHR11064">
    <property type="entry name" value="CCAAT-BINDING TRANSCRIPTION FACTOR-RELATED"/>
    <property type="match status" value="1"/>
</dbReference>
<dbReference type="Pfam" id="PF00808">
    <property type="entry name" value="CBFD_NFYB_HMF"/>
    <property type="match status" value="1"/>
</dbReference>
<dbReference type="PANTHER" id="PTHR11064:SF163">
    <property type="entry name" value="NUCLEAR TRANSCRIPTION FACTOR Y PROTEIN"/>
    <property type="match status" value="1"/>
</dbReference>
<feature type="domain" description="Transcription factor CBF/NF-Y/archaeal histone" evidence="4">
    <location>
        <begin position="1"/>
        <end position="55"/>
    </location>
</feature>